<feature type="compositionally biased region" description="Basic and acidic residues" evidence="2">
    <location>
        <begin position="56"/>
        <end position="68"/>
    </location>
</feature>
<dbReference type="InterPro" id="IPR001054">
    <property type="entry name" value="A/G_cyclase"/>
</dbReference>
<comment type="caution">
    <text evidence="4">The sequence shown here is derived from an EMBL/GenBank/DDBJ whole genome shotgun (WGS) entry which is preliminary data.</text>
</comment>
<feature type="region of interest" description="Disordered" evidence="2">
    <location>
        <begin position="23"/>
        <end position="126"/>
    </location>
</feature>
<dbReference type="GO" id="GO:0016829">
    <property type="term" value="F:lyase activity"/>
    <property type="evidence" value="ECO:0007669"/>
    <property type="project" value="UniProtKB-KW"/>
</dbReference>
<sequence length="605" mass="66736">MSTPKQSGLRRVFVKPAEPMTIRPCEEKTTRADGRFDSDSSIFISTSSCSGLNERPLWDNEGSRESHSAKNLPSQDVSIASRQDSCSTQYPGSPYSNSTTNLPPGHAPTSFNSGPDLQSHSASPTYLSLSPQRLSPFLNYLSPSCQSCHLSPSPQHRSPAFLSPSPQRRRPRSGYCNRSHTVANPFTFSLSPSGQTQEVCLELNKYLTEDSEMTPTARISITKSSYFPTQSCSPRAQSSLTSSLNVSLGNIDSHAQASNYSSADAFSETERPLSQHPLTSALNYYKPYTDLPASPPEKRDTPSQRPGLSSSSSSNNITSPNRPPKEETSASVQQTSSSLHDTSAPTEENDCSEENLRAPAQPPLKVSSHHQHSVLFLRQISILSITVPEMQAVFDLASQAEYFSIFSQLTDMMMDRIQQYHVFIVEQTKFTLVIGAGTQGADATRCAQEVSSLALDLMSSFGDLEIDYSCDRKIRPKIGIHTGPCIAFVPSAGRIRLRVVGNVAQHALQHMDQAFPNSILVSSRTCDLLMSAKSPFELVKRDYQPQEPRFLQRSRFLSGHLNSSAVWGEARPTVYQLVTRPKYSFDSDDLYTLTQHKELRLKDGS</sequence>
<gene>
    <name evidence="4" type="ORF">PoB_000301900</name>
</gene>
<dbReference type="Pfam" id="PF00211">
    <property type="entry name" value="Guanylate_cyc"/>
    <property type="match status" value="1"/>
</dbReference>
<evidence type="ECO:0000313" key="4">
    <source>
        <dbReference type="EMBL" id="GFN76513.1"/>
    </source>
</evidence>
<dbReference type="Gene3D" id="3.30.70.1230">
    <property type="entry name" value="Nucleotide cyclase"/>
    <property type="match status" value="1"/>
</dbReference>
<evidence type="ECO:0000256" key="1">
    <source>
        <dbReference type="ARBA" id="ARBA00023239"/>
    </source>
</evidence>
<dbReference type="GO" id="GO:0035556">
    <property type="term" value="P:intracellular signal transduction"/>
    <property type="evidence" value="ECO:0007669"/>
    <property type="project" value="InterPro"/>
</dbReference>
<evidence type="ECO:0000313" key="5">
    <source>
        <dbReference type="Proteomes" id="UP000735302"/>
    </source>
</evidence>
<feature type="compositionally biased region" description="Polar residues" evidence="2">
    <location>
        <begin position="109"/>
        <end position="126"/>
    </location>
</feature>
<dbReference type="PROSITE" id="PS50125">
    <property type="entry name" value="GUANYLATE_CYCLASE_2"/>
    <property type="match status" value="1"/>
</dbReference>
<name>A0AAV3Y0P2_9GAST</name>
<reference evidence="4 5" key="1">
    <citation type="journal article" date="2021" name="Elife">
        <title>Chloroplast acquisition without the gene transfer in kleptoplastic sea slugs, Plakobranchus ocellatus.</title>
        <authorList>
            <person name="Maeda T."/>
            <person name="Takahashi S."/>
            <person name="Yoshida T."/>
            <person name="Shimamura S."/>
            <person name="Takaki Y."/>
            <person name="Nagai Y."/>
            <person name="Toyoda A."/>
            <person name="Suzuki Y."/>
            <person name="Arimoto A."/>
            <person name="Ishii H."/>
            <person name="Satoh N."/>
            <person name="Nishiyama T."/>
            <person name="Hasebe M."/>
            <person name="Maruyama T."/>
            <person name="Minagawa J."/>
            <person name="Obokata J."/>
            <person name="Shigenobu S."/>
        </authorList>
    </citation>
    <scope>NUCLEOTIDE SEQUENCE [LARGE SCALE GENOMIC DNA]</scope>
</reference>
<dbReference type="EMBL" id="BLXT01000396">
    <property type="protein sequence ID" value="GFN76513.1"/>
    <property type="molecule type" value="Genomic_DNA"/>
</dbReference>
<evidence type="ECO:0000256" key="2">
    <source>
        <dbReference type="SAM" id="MobiDB-lite"/>
    </source>
</evidence>
<dbReference type="Proteomes" id="UP000735302">
    <property type="component" value="Unassembled WGS sequence"/>
</dbReference>
<evidence type="ECO:0000259" key="3">
    <source>
        <dbReference type="PROSITE" id="PS50125"/>
    </source>
</evidence>
<keyword evidence="1" id="KW-0456">Lyase</keyword>
<dbReference type="AlphaFoldDB" id="A0AAV3Y0P2"/>
<organism evidence="4 5">
    <name type="scientific">Plakobranchus ocellatus</name>
    <dbReference type="NCBI Taxonomy" id="259542"/>
    <lineage>
        <taxon>Eukaryota</taxon>
        <taxon>Metazoa</taxon>
        <taxon>Spiralia</taxon>
        <taxon>Lophotrochozoa</taxon>
        <taxon>Mollusca</taxon>
        <taxon>Gastropoda</taxon>
        <taxon>Heterobranchia</taxon>
        <taxon>Euthyneura</taxon>
        <taxon>Panpulmonata</taxon>
        <taxon>Sacoglossa</taxon>
        <taxon>Placobranchoidea</taxon>
        <taxon>Plakobranchidae</taxon>
        <taxon>Plakobranchus</taxon>
    </lineage>
</organism>
<dbReference type="GO" id="GO:0009190">
    <property type="term" value="P:cyclic nucleotide biosynthetic process"/>
    <property type="evidence" value="ECO:0007669"/>
    <property type="project" value="InterPro"/>
</dbReference>
<feature type="compositionally biased region" description="Low complexity" evidence="2">
    <location>
        <begin position="303"/>
        <end position="320"/>
    </location>
</feature>
<feature type="region of interest" description="Disordered" evidence="2">
    <location>
        <begin position="286"/>
        <end position="355"/>
    </location>
</feature>
<feature type="compositionally biased region" description="Polar residues" evidence="2">
    <location>
        <begin position="329"/>
        <end position="346"/>
    </location>
</feature>
<dbReference type="InterPro" id="IPR029787">
    <property type="entry name" value="Nucleotide_cyclase"/>
</dbReference>
<feature type="domain" description="Guanylate cyclase" evidence="3">
    <location>
        <begin position="373"/>
        <end position="511"/>
    </location>
</feature>
<feature type="compositionally biased region" description="Polar residues" evidence="2">
    <location>
        <begin position="69"/>
        <end position="102"/>
    </location>
</feature>
<proteinExistence type="predicted"/>
<feature type="compositionally biased region" description="Low complexity" evidence="2">
    <location>
        <begin position="39"/>
        <end position="50"/>
    </location>
</feature>
<feature type="compositionally biased region" description="Basic and acidic residues" evidence="2">
    <location>
        <begin position="24"/>
        <end position="38"/>
    </location>
</feature>
<dbReference type="SUPFAM" id="SSF55073">
    <property type="entry name" value="Nucleotide cyclase"/>
    <property type="match status" value="1"/>
</dbReference>
<keyword evidence="5" id="KW-1185">Reference proteome</keyword>
<accession>A0AAV3Y0P2</accession>
<protein>
    <submittedName>
        <fullName evidence="4">Guanylate cyclase</fullName>
    </submittedName>
</protein>